<reference evidence="3" key="1">
    <citation type="submission" date="2022-11" db="UniProtKB">
        <authorList>
            <consortium name="WormBaseParasite"/>
        </authorList>
    </citation>
    <scope>IDENTIFICATION</scope>
</reference>
<proteinExistence type="predicted"/>
<dbReference type="Proteomes" id="UP000887566">
    <property type="component" value="Unplaced"/>
</dbReference>
<dbReference type="Gene3D" id="3.40.630.30">
    <property type="match status" value="1"/>
</dbReference>
<dbReference type="InterPro" id="IPR000182">
    <property type="entry name" value="GNAT_dom"/>
</dbReference>
<dbReference type="CDD" id="cd04301">
    <property type="entry name" value="NAT_SF"/>
    <property type="match status" value="1"/>
</dbReference>
<dbReference type="SUPFAM" id="SSF55729">
    <property type="entry name" value="Acyl-CoA N-acyltransferases (Nat)"/>
    <property type="match status" value="1"/>
</dbReference>
<feature type="domain" description="N-acetyltransferase" evidence="1">
    <location>
        <begin position="6"/>
        <end position="149"/>
    </location>
</feature>
<dbReference type="PROSITE" id="PS51186">
    <property type="entry name" value="GNAT"/>
    <property type="match status" value="1"/>
</dbReference>
<dbReference type="GO" id="GO:0016747">
    <property type="term" value="F:acyltransferase activity, transferring groups other than amino-acyl groups"/>
    <property type="evidence" value="ECO:0007669"/>
    <property type="project" value="InterPro"/>
</dbReference>
<dbReference type="InterPro" id="IPR016181">
    <property type="entry name" value="Acyl_CoA_acyltransferase"/>
</dbReference>
<organism evidence="2 3">
    <name type="scientific">Plectus sambesii</name>
    <dbReference type="NCBI Taxonomy" id="2011161"/>
    <lineage>
        <taxon>Eukaryota</taxon>
        <taxon>Metazoa</taxon>
        <taxon>Ecdysozoa</taxon>
        <taxon>Nematoda</taxon>
        <taxon>Chromadorea</taxon>
        <taxon>Plectida</taxon>
        <taxon>Plectina</taxon>
        <taxon>Plectoidea</taxon>
        <taxon>Plectidae</taxon>
        <taxon>Plectus</taxon>
    </lineage>
</organism>
<name>A0A914V5L9_9BILA</name>
<keyword evidence="2" id="KW-1185">Reference proteome</keyword>
<dbReference type="Pfam" id="PF13673">
    <property type="entry name" value="Acetyltransf_10"/>
    <property type="match status" value="1"/>
</dbReference>
<evidence type="ECO:0000259" key="1">
    <source>
        <dbReference type="PROSITE" id="PS51186"/>
    </source>
</evidence>
<protein>
    <submittedName>
        <fullName evidence="3">N-acetyltransferase domain-containing protein</fullName>
    </submittedName>
</protein>
<dbReference type="WBParaSite" id="PSAMB.scaffold15694size1504.g36626.t1">
    <property type="protein sequence ID" value="PSAMB.scaffold15694size1504.g36626.t1"/>
    <property type="gene ID" value="PSAMB.scaffold15694size1504.g36626"/>
</dbReference>
<dbReference type="AlphaFoldDB" id="A0A914V5L9"/>
<sequence>MSNTAVEVHRVESDADYQACMWVRRVVFIEEQQCDEADEYDGLDDVCVHFAASVGTNVVGTCRLRQLGAFIKLERVAVLLESRKHGVGRALNEAAFAYAKEHYPTLLLMAHAQMAVLDFYGRQGMVPVSDVFYEVGIPHKTVILIPPVDRIPALNIWKDTIEDAGHTGGVGDESDDETVIENMKRLLKDALQQVECCDCLPPLSELARLCAEKEVERVIGRSLRILFEKCVAATTEKRFDESASFEKVLLDYSWEKLNTGHYSQVNECWRMFYAAANACKSVRCFWINDLTV</sequence>
<accession>A0A914V5L9</accession>
<evidence type="ECO:0000313" key="3">
    <source>
        <dbReference type="WBParaSite" id="PSAMB.scaffold15694size1504.g36626.t1"/>
    </source>
</evidence>
<evidence type="ECO:0000313" key="2">
    <source>
        <dbReference type="Proteomes" id="UP000887566"/>
    </source>
</evidence>